<keyword evidence="4 7" id="KW-0378">Hydrolase</keyword>
<evidence type="ECO:0000256" key="2">
    <source>
        <dbReference type="ARBA" id="ARBA00001946"/>
    </source>
</evidence>
<evidence type="ECO:0000256" key="1">
    <source>
        <dbReference type="ARBA" id="ARBA00001033"/>
    </source>
</evidence>
<protein>
    <recommendedName>
        <fullName evidence="7">Inositol-1-monophosphatase</fullName>
        <ecNumber evidence="7">3.1.3.25</ecNumber>
    </recommendedName>
</protein>
<dbReference type="SUPFAM" id="SSF56655">
    <property type="entry name" value="Carbohydrate phosphatase"/>
    <property type="match status" value="1"/>
</dbReference>
<dbReference type="InterPro" id="IPR000760">
    <property type="entry name" value="Inositol_monophosphatase-like"/>
</dbReference>
<evidence type="ECO:0000256" key="4">
    <source>
        <dbReference type="ARBA" id="ARBA00022801"/>
    </source>
</evidence>
<keyword evidence="5" id="KW-0889">Transcription antitermination</keyword>
<dbReference type="InterPro" id="IPR022337">
    <property type="entry name" value="Inositol_monophosphatase_SuhB"/>
</dbReference>
<reference evidence="8 9" key="1">
    <citation type="submission" date="2018-12" db="EMBL/GenBank/DDBJ databases">
        <authorList>
            <person name="Chong R.A."/>
        </authorList>
    </citation>
    <scope>NUCLEOTIDE SEQUENCE [LARGE SCALE GENOMIC DNA]</scope>
    <source>
        <strain evidence="8 9">Mst</strain>
    </source>
</reference>
<dbReference type="Pfam" id="PF00459">
    <property type="entry name" value="Inositol_P"/>
    <property type="match status" value="1"/>
</dbReference>
<dbReference type="EC" id="3.1.3.25" evidence="7"/>
<dbReference type="Gene3D" id="3.40.190.80">
    <property type="match status" value="1"/>
</dbReference>
<dbReference type="InterPro" id="IPR033942">
    <property type="entry name" value="IMPase"/>
</dbReference>
<evidence type="ECO:0000256" key="7">
    <source>
        <dbReference type="RuleBase" id="RU364068"/>
    </source>
</evidence>
<keyword evidence="6 7" id="KW-0460">Magnesium</keyword>
<dbReference type="PRINTS" id="PR01959">
    <property type="entry name" value="SBIMPHPHTASE"/>
</dbReference>
<evidence type="ECO:0000256" key="6">
    <source>
        <dbReference type="PIRSR" id="PIRSR600760-2"/>
    </source>
</evidence>
<dbReference type="AlphaFoldDB" id="A0A4D6Y4S2"/>
<reference evidence="8 9" key="2">
    <citation type="submission" date="2019-05" db="EMBL/GenBank/DDBJ databases">
        <title>Genome evolution of the obligate endosymbiont Buchnera aphidicola.</title>
        <authorList>
            <person name="Moran N.A."/>
        </authorList>
    </citation>
    <scope>NUCLEOTIDE SEQUENCE [LARGE SCALE GENOMIC DNA]</scope>
    <source>
        <strain evidence="8 9">Mst</strain>
    </source>
</reference>
<dbReference type="Proteomes" id="UP000298673">
    <property type="component" value="Chromosome"/>
</dbReference>
<feature type="binding site" evidence="6">
    <location>
        <position position="86"/>
    </location>
    <ligand>
        <name>Mg(2+)</name>
        <dbReference type="ChEBI" id="CHEBI:18420"/>
        <label>1</label>
        <note>catalytic</note>
    </ligand>
</feature>
<comment type="similarity">
    <text evidence="3 7">Belongs to the inositol monophosphatase superfamily.</text>
</comment>
<comment type="catalytic activity">
    <reaction evidence="1 7">
        <text>a myo-inositol phosphate + H2O = myo-inositol + phosphate</text>
        <dbReference type="Rhea" id="RHEA:24056"/>
        <dbReference type="ChEBI" id="CHEBI:15377"/>
        <dbReference type="ChEBI" id="CHEBI:17268"/>
        <dbReference type="ChEBI" id="CHEBI:43474"/>
        <dbReference type="ChEBI" id="CHEBI:84139"/>
        <dbReference type="EC" id="3.1.3.25"/>
    </reaction>
</comment>
<dbReference type="PANTHER" id="PTHR20854:SF4">
    <property type="entry name" value="INOSITOL-1-MONOPHOSPHATASE-RELATED"/>
    <property type="match status" value="1"/>
</dbReference>
<dbReference type="PANTHER" id="PTHR20854">
    <property type="entry name" value="INOSITOL MONOPHOSPHATASE"/>
    <property type="match status" value="1"/>
</dbReference>
<name>A0A4D6Y4S2_9GAMM</name>
<dbReference type="RefSeq" id="WP_158343521.1">
    <property type="nucleotide sequence ID" value="NZ_CP034861.1"/>
</dbReference>
<keyword evidence="6 7" id="KW-0479">Metal-binding</keyword>
<keyword evidence="5" id="KW-0805">Transcription regulation</keyword>
<dbReference type="CDD" id="cd01639">
    <property type="entry name" value="IMPase"/>
    <property type="match status" value="1"/>
</dbReference>
<dbReference type="Gene3D" id="3.30.540.10">
    <property type="entry name" value="Fructose-1,6-Bisphosphatase, subunit A, domain 1"/>
    <property type="match status" value="1"/>
</dbReference>
<accession>A0A4D6Y4S2</accession>
<organism evidence="8 9">
    <name type="scientific">Buchnera aphidicola</name>
    <name type="common">Muscaphis stroyani</name>
    <dbReference type="NCBI Taxonomy" id="1241869"/>
    <lineage>
        <taxon>Bacteria</taxon>
        <taxon>Pseudomonadati</taxon>
        <taxon>Pseudomonadota</taxon>
        <taxon>Gammaproteobacteria</taxon>
        <taxon>Enterobacterales</taxon>
        <taxon>Erwiniaceae</taxon>
        <taxon>Buchnera</taxon>
    </lineage>
</organism>
<dbReference type="GO" id="GO:0006020">
    <property type="term" value="P:inositol metabolic process"/>
    <property type="evidence" value="ECO:0007669"/>
    <property type="project" value="TreeGrafter"/>
</dbReference>
<dbReference type="EMBL" id="CP034861">
    <property type="protein sequence ID" value="QCI24357.1"/>
    <property type="molecule type" value="Genomic_DNA"/>
</dbReference>
<evidence type="ECO:0000313" key="8">
    <source>
        <dbReference type="EMBL" id="QCI24357.1"/>
    </source>
</evidence>
<dbReference type="GO" id="GO:0031564">
    <property type="term" value="P:transcription antitermination"/>
    <property type="evidence" value="ECO:0007669"/>
    <property type="project" value="UniProtKB-KW"/>
</dbReference>
<evidence type="ECO:0000256" key="5">
    <source>
        <dbReference type="ARBA" id="ARBA00022814"/>
    </source>
</evidence>
<dbReference type="GO" id="GO:0008934">
    <property type="term" value="F:inositol monophosphate 1-phosphatase activity"/>
    <property type="evidence" value="ECO:0007669"/>
    <property type="project" value="InterPro"/>
</dbReference>
<comment type="cofactor">
    <cofactor evidence="2 6 7">
        <name>Mg(2+)</name>
        <dbReference type="ChEBI" id="CHEBI:18420"/>
    </cofactor>
</comment>
<dbReference type="OrthoDB" id="9785695at2"/>
<sequence>MHPILNIAIRAVRKGGNIIIQNYDNQNFTKENSEKKKNFIQNVTNKTYRMINEIIHKSYPSHIILNKNTNLEFKNKNNTYWIVNELDGILNFINRLPHFCISIAVIVKGITEISVIYDPVRNDLFTAVKGQGSQLNGYRTRCTNANALESSTIAINLPYYKNNESLSYIEVYKKLFLCGFSFRCTGSSVLDLAYVSSGKIDCLFHFNLEPNNFIAGKLQLIESGCLVNNFQKSLEYNNFNTAKFASNPKFIRLMTEKISAYSNI</sequence>
<dbReference type="GO" id="GO:0007165">
    <property type="term" value="P:signal transduction"/>
    <property type="evidence" value="ECO:0007669"/>
    <property type="project" value="TreeGrafter"/>
</dbReference>
<feature type="binding site" evidence="6">
    <location>
        <position position="87"/>
    </location>
    <ligand>
        <name>Mg(2+)</name>
        <dbReference type="ChEBI" id="CHEBI:18420"/>
        <label>1</label>
        <note>catalytic</note>
    </ligand>
</feature>
<proteinExistence type="inferred from homology"/>
<keyword evidence="5" id="KW-0804">Transcription</keyword>
<evidence type="ECO:0000256" key="3">
    <source>
        <dbReference type="ARBA" id="ARBA00009759"/>
    </source>
</evidence>
<dbReference type="GO" id="GO:0046872">
    <property type="term" value="F:metal ion binding"/>
    <property type="evidence" value="ECO:0007669"/>
    <property type="project" value="UniProtKB-KW"/>
</dbReference>
<evidence type="ECO:0000313" key="9">
    <source>
        <dbReference type="Proteomes" id="UP000298673"/>
    </source>
</evidence>
<dbReference type="PRINTS" id="PR00377">
    <property type="entry name" value="IMPHPHTASES"/>
</dbReference>
<gene>
    <name evidence="8" type="ORF">D9V75_01370</name>
</gene>